<evidence type="ECO:0000256" key="3">
    <source>
        <dbReference type="SAM" id="Phobius"/>
    </source>
</evidence>
<protein>
    <recommendedName>
        <fullName evidence="4">Cation-transporting P-type ATPase C-terminal domain-containing protein</fullName>
    </recommendedName>
</protein>
<keyword evidence="6" id="KW-1185">Reference proteome</keyword>
<evidence type="ECO:0000313" key="5">
    <source>
        <dbReference type="EMBL" id="ANX03724.1"/>
    </source>
</evidence>
<evidence type="ECO:0000259" key="4">
    <source>
        <dbReference type="Pfam" id="PF00689"/>
    </source>
</evidence>
<dbReference type="InterPro" id="IPR001757">
    <property type="entry name" value="P_typ_ATPase"/>
</dbReference>
<dbReference type="NCBIfam" id="TIGR01494">
    <property type="entry name" value="ATPase_P-type"/>
    <property type="match status" value="1"/>
</dbReference>
<sequence>MIDGPRLARMGDAELHLALDASELLFARVSAAQKLRLVQGLRRKGEVVAVTGDGVNDAPALRQADIGIAMGRSGTDVARAAADLILADDNFASIVAAVREGRAVYDNIRKFLTYILTSNVPEIVPYLAFVLLGVPLALTVPQILAVDLGTDILPALALGAEPAERGIMDRPPRPRAQRLLDGRLLARAYGFLGPLQAAVAMAAWYGVLRAGGWQWGQTLAADAPLYRQATGACLAAIVVLQVVNVFVCRSARQSIVRSGFGGNRLLWWGIGLELALLAGFLYTPPGRALLGTAALPGWLWLSLPPLALAFLLAEEVRRAVARTLLVSGNRAGRR</sequence>
<dbReference type="KEGG" id="gbi:PG2T_05635"/>
<dbReference type="InterPro" id="IPR006068">
    <property type="entry name" value="ATPase_P-typ_cation-transptr_C"/>
</dbReference>
<dbReference type="Proteomes" id="UP000092952">
    <property type="component" value="Chromosome"/>
</dbReference>
<dbReference type="InterPro" id="IPR050510">
    <property type="entry name" value="Cation_transp_ATPase_P-type"/>
</dbReference>
<dbReference type="SUPFAM" id="SSF81665">
    <property type="entry name" value="Calcium ATPase, transmembrane domain M"/>
    <property type="match status" value="1"/>
</dbReference>
<dbReference type="InterPro" id="IPR023298">
    <property type="entry name" value="ATPase_P-typ_TM_dom_sf"/>
</dbReference>
<dbReference type="PRINTS" id="PR00119">
    <property type="entry name" value="CATATPASE"/>
</dbReference>
<evidence type="ECO:0000256" key="1">
    <source>
        <dbReference type="ARBA" id="ARBA00004651"/>
    </source>
</evidence>
<dbReference type="GO" id="GO:0005886">
    <property type="term" value="C:plasma membrane"/>
    <property type="evidence" value="ECO:0007669"/>
    <property type="project" value="UniProtKB-SubCell"/>
</dbReference>
<dbReference type="InterPro" id="IPR036412">
    <property type="entry name" value="HAD-like_sf"/>
</dbReference>
<accession>A0A1B1YSD8</accession>
<dbReference type="GO" id="GO:0005524">
    <property type="term" value="F:ATP binding"/>
    <property type="evidence" value="ECO:0007669"/>
    <property type="project" value="InterPro"/>
</dbReference>
<feature type="transmembrane region" description="Helical" evidence="3">
    <location>
        <begin position="225"/>
        <end position="245"/>
    </location>
</feature>
<dbReference type="PRINTS" id="PR00120">
    <property type="entry name" value="HATPASE"/>
</dbReference>
<dbReference type="Gene3D" id="1.20.1110.10">
    <property type="entry name" value="Calcium-transporting ATPase, transmembrane domain"/>
    <property type="match status" value="1"/>
</dbReference>
<reference evidence="6" key="1">
    <citation type="submission" date="2016-03" db="EMBL/GenBank/DDBJ databases">
        <title>Complete genome sequence of Solimmundus cernigliae, representing a novel lineage of polycyclic aromatic hydrocarbon degraders within the Gammaproteobacteria.</title>
        <authorList>
            <person name="Singleton D.R."/>
            <person name="Dickey A.N."/>
            <person name="Scholl E.H."/>
            <person name="Wright F.A."/>
            <person name="Aitken M.D."/>
        </authorList>
    </citation>
    <scope>NUCLEOTIDE SEQUENCE [LARGE SCALE GENOMIC DNA]</scope>
    <source>
        <strain evidence="6">TR3.2</strain>
    </source>
</reference>
<evidence type="ECO:0000313" key="6">
    <source>
        <dbReference type="Proteomes" id="UP000092952"/>
    </source>
</evidence>
<dbReference type="EMBL" id="CP014671">
    <property type="protein sequence ID" value="ANX03724.1"/>
    <property type="molecule type" value="Genomic_DNA"/>
</dbReference>
<dbReference type="SUPFAM" id="SSF56784">
    <property type="entry name" value="HAD-like"/>
    <property type="match status" value="1"/>
</dbReference>
<dbReference type="PANTHER" id="PTHR43294">
    <property type="entry name" value="SODIUM/POTASSIUM-TRANSPORTING ATPASE SUBUNIT ALPHA"/>
    <property type="match status" value="1"/>
</dbReference>
<organism evidence="5 6">
    <name type="scientific">Immundisolibacter cernigliae</name>
    <dbReference type="NCBI Taxonomy" id="1810504"/>
    <lineage>
        <taxon>Bacteria</taxon>
        <taxon>Pseudomonadati</taxon>
        <taxon>Pseudomonadota</taxon>
        <taxon>Gammaproteobacteria</taxon>
        <taxon>Immundisolibacterales</taxon>
        <taxon>Immundisolibacteraceae</taxon>
        <taxon>Immundisolibacter</taxon>
    </lineage>
</organism>
<comment type="subcellular location">
    <subcellularLocation>
        <location evidence="1">Cell membrane</location>
        <topology evidence="1">Multi-pass membrane protein</topology>
    </subcellularLocation>
</comment>
<dbReference type="Pfam" id="PF00689">
    <property type="entry name" value="Cation_ATPase_C"/>
    <property type="match status" value="1"/>
</dbReference>
<feature type="domain" description="Cation-transporting P-type ATPase C-terminal" evidence="4">
    <location>
        <begin position="135"/>
        <end position="319"/>
    </location>
</feature>
<gene>
    <name evidence="5" type="ORF">PG2T_05635</name>
</gene>
<dbReference type="InParanoid" id="A0A1B1YSD8"/>
<keyword evidence="2" id="KW-1003">Cell membrane</keyword>
<dbReference type="GO" id="GO:0016887">
    <property type="term" value="F:ATP hydrolysis activity"/>
    <property type="evidence" value="ECO:0007669"/>
    <property type="project" value="InterPro"/>
</dbReference>
<dbReference type="AlphaFoldDB" id="A0A1B1YSD8"/>
<dbReference type="PANTHER" id="PTHR43294:SF21">
    <property type="entry name" value="CATION TRANSPORTING ATPASE"/>
    <property type="match status" value="1"/>
</dbReference>
<keyword evidence="3" id="KW-0812">Transmembrane</keyword>
<dbReference type="GO" id="GO:0022857">
    <property type="term" value="F:transmembrane transporter activity"/>
    <property type="evidence" value="ECO:0007669"/>
    <property type="project" value="UniProtKB-ARBA"/>
</dbReference>
<dbReference type="STRING" id="1810504.PG2T_05635"/>
<dbReference type="RefSeq" id="WP_068803316.1">
    <property type="nucleotide sequence ID" value="NZ_CP014671.1"/>
</dbReference>
<keyword evidence="3" id="KW-0472">Membrane</keyword>
<proteinExistence type="predicted"/>
<feature type="transmembrane region" description="Helical" evidence="3">
    <location>
        <begin position="184"/>
        <end position="205"/>
    </location>
</feature>
<feature type="transmembrane region" description="Helical" evidence="3">
    <location>
        <begin position="265"/>
        <end position="282"/>
    </location>
</feature>
<evidence type="ECO:0000256" key="2">
    <source>
        <dbReference type="ARBA" id="ARBA00022475"/>
    </source>
</evidence>
<name>A0A1B1YSD8_9GAMM</name>
<keyword evidence="3" id="KW-1133">Transmembrane helix</keyword>
<dbReference type="Pfam" id="PF08282">
    <property type="entry name" value="Hydrolase_3"/>
    <property type="match status" value="1"/>
</dbReference>
<feature type="transmembrane region" description="Helical" evidence="3">
    <location>
        <begin position="288"/>
        <end position="313"/>
    </location>
</feature>